<keyword evidence="3" id="KW-0813">Transport</keyword>
<keyword evidence="6" id="KW-0029">Amino-acid transport</keyword>
<comment type="function">
    <text evidence="7">Probably part of a binding-protein-dependent transport system y4tOPQRS for a peptide. Probably responsible for energy coupling to the transport system.</text>
</comment>
<comment type="similarity">
    <text evidence="2">Belongs to the ABC transporter superfamily.</text>
</comment>
<dbReference type="GO" id="GO:0005886">
    <property type="term" value="C:plasma membrane"/>
    <property type="evidence" value="ECO:0007669"/>
    <property type="project" value="UniProtKB-SubCell"/>
</dbReference>
<dbReference type="GO" id="GO:0016887">
    <property type="term" value="F:ATP hydrolysis activity"/>
    <property type="evidence" value="ECO:0007669"/>
    <property type="project" value="InterPro"/>
</dbReference>
<evidence type="ECO:0000256" key="1">
    <source>
        <dbReference type="ARBA" id="ARBA00004417"/>
    </source>
</evidence>
<dbReference type="InterPro" id="IPR003439">
    <property type="entry name" value="ABC_transporter-like_ATP-bd"/>
</dbReference>
<dbReference type="PROSITE" id="PS00211">
    <property type="entry name" value="ABC_TRANSPORTER_1"/>
    <property type="match status" value="2"/>
</dbReference>
<dbReference type="InterPro" id="IPR027417">
    <property type="entry name" value="P-loop_NTPase"/>
</dbReference>
<dbReference type="GO" id="GO:0055085">
    <property type="term" value="P:transmembrane transport"/>
    <property type="evidence" value="ECO:0007669"/>
    <property type="project" value="UniProtKB-ARBA"/>
</dbReference>
<dbReference type="Gene3D" id="3.40.50.300">
    <property type="entry name" value="P-loop containing nucleotide triphosphate hydrolases"/>
    <property type="match status" value="2"/>
</dbReference>
<keyword evidence="5 8" id="KW-0067">ATP-binding</keyword>
<dbReference type="CDD" id="cd03257">
    <property type="entry name" value="ABC_NikE_OppD_transporters"/>
    <property type="match status" value="2"/>
</dbReference>
<dbReference type="GO" id="GO:0005524">
    <property type="term" value="F:ATP binding"/>
    <property type="evidence" value="ECO:0007669"/>
    <property type="project" value="UniProtKB-KW"/>
</dbReference>
<dbReference type="Pfam" id="PF00005">
    <property type="entry name" value="ABC_tran"/>
    <property type="match status" value="2"/>
</dbReference>
<evidence type="ECO:0000256" key="4">
    <source>
        <dbReference type="ARBA" id="ARBA00022741"/>
    </source>
</evidence>
<name>A0A859QHP1_9HYPH</name>
<dbReference type="Pfam" id="PF08352">
    <property type="entry name" value="oligo_HPY"/>
    <property type="match status" value="1"/>
</dbReference>
<dbReference type="PANTHER" id="PTHR43776">
    <property type="entry name" value="TRANSPORT ATP-BINDING PROTEIN"/>
    <property type="match status" value="1"/>
</dbReference>
<keyword evidence="4" id="KW-0547">Nucleotide-binding</keyword>
<keyword evidence="8" id="KW-0614">Plasmid</keyword>
<dbReference type="InterPro" id="IPR003593">
    <property type="entry name" value="AAA+_ATPase"/>
</dbReference>
<dbReference type="SUPFAM" id="SSF52540">
    <property type="entry name" value="P-loop containing nucleoside triphosphate hydrolases"/>
    <property type="match status" value="2"/>
</dbReference>
<keyword evidence="9" id="KW-1185">Reference proteome</keyword>
<dbReference type="RefSeq" id="WP_180941907.1">
    <property type="nucleotide sequence ID" value="NZ_CP041239.1"/>
</dbReference>
<dbReference type="AlphaFoldDB" id="A0A859QHP1"/>
<dbReference type="KEGG" id="emx:FKV68_21390"/>
<protein>
    <submittedName>
        <fullName evidence="8">ABC transporter ATP-binding protein</fullName>
    </submittedName>
</protein>
<evidence type="ECO:0000313" key="8">
    <source>
        <dbReference type="EMBL" id="QLL64024.1"/>
    </source>
</evidence>
<accession>A0A859QHP1</accession>
<evidence type="ECO:0000256" key="2">
    <source>
        <dbReference type="ARBA" id="ARBA00005417"/>
    </source>
</evidence>
<dbReference type="SMART" id="SM00382">
    <property type="entry name" value="AAA"/>
    <property type="match status" value="2"/>
</dbReference>
<evidence type="ECO:0000256" key="5">
    <source>
        <dbReference type="ARBA" id="ARBA00022840"/>
    </source>
</evidence>
<dbReference type="FunFam" id="3.40.50.300:FF:000016">
    <property type="entry name" value="Oligopeptide ABC transporter ATP-binding component"/>
    <property type="match status" value="1"/>
</dbReference>
<dbReference type="InterPro" id="IPR050319">
    <property type="entry name" value="ABC_transp_ATP-bind"/>
</dbReference>
<proteinExistence type="inferred from homology"/>
<dbReference type="PROSITE" id="PS50893">
    <property type="entry name" value="ABC_TRANSPORTER_2"/>
    <property type="match status" value="2"/>
</dbReference>
<geneLocation type="plasmid" evidence="9">
    <name>pemeittgr7a</name>
</geneLocation>
<evidence type="ECO:0000256" key="6">
    <source>
        <dbReference type="ARBA" id="ARBA00022970"/>
    </source>
</evidence>
<dbReference type="GO" id="GO:0015833">
    <property type="term" value="P:peptide transport"/>
    <property type="evidence" value="ECO:0007669"/>
    <property type="project" value="InterPro"/>
</dbReference>
<sequence length="557" mass="60337">MTVEQMNRPLLRVQNLGLRHVSGDGPTTILSDVSFELGRGEILGIIGESGAGKSTVGNAILGLLSPEFHQTSGTITFDGKALDAMTVGEREALRGRRISAIFQDHTASLDPLMSVGAQVQETCLAVDRSLSRREARARAIDLLARVGIPEPERRYRNYPHQFSGGQRQRIVIAIALAGSPDIIIADEPTSALDATVQKQVLELLRTLVDETGVSVILVTHDMGVISEITDRVLVMRKGLVVETNFTAAILDRPNHEYTKKLLAAVPRLRIPAATTSAGEESGRTVHAIGGDPTPMYLVADNVSKQFGPLGFAWGIGRRKPKFGLNDVGLRLPRGTITGIVGESGSGKTTFGRIIAGLDTALAGRIRIGASEFDASRSGRRTGLLGRVQMIFQDPSVSLNPRMTIAETLEESIRFGAKIGSSEEPADAAAMMDRLGLARSLLERYPHQLSGGQKQRVCIARALLARPEIIVADEPTSALDVSVQAEIVQLLKDTITDKGMTMVFISHDLAIVQEMCSTVYIFKDGRVEDCGPTEFIFSRSDNPYTRTLINARPHRFIC</sequence>
<organism evidence="8 9">
    <name type="scientific">Sinorhizobium mexicanum</name>
    <dbReference type="NCBI Taxonomy" id="375549"/>
    <lineage>
        <taxon>Bacteria</taxon>
        <taxon>Pseudomonadati</taxon>
        <taxon>Pseudomonadota</taxon>
        <taxon>Alphaproteobacteria</taxon>
        <taxon>Hyphomicrobiales</taxon>
        <taxon>Rhizobiaceae</taxon>
        <taxon>Sinorhizobium/Ensifer group</taxon>
        <taxon>Sinorhizobium</taxon>
    </lineage>
</organism>
<gene>
    <name evidence="8" type="ORF">FKV68_21390</name>
</gene>
<comment type="subcellular location">
    <subcellularLocation>
        <location evidence="1">Cell inner membrane</location>
        <topology evidence="1">Peripheral membrane protein</topology>
    </subcellularLocation>
</comment>
<evidence type="ECO:0000256" key="7">
    <source>
        <dbReference type="ARBA" id="ARBA00053953"/>
    </source>
</evidence>
<evidence type="ECO:0000256" key="3">
    <source>
        <dbReference type="ARBA" id="ARBA00022448"/>
    </source>
</evidence>
<dbReference type="InterPro" id="IPR013563">
    <property type="entry name" value="Oligopep_ABC_C"/>
</dbReference>
<evidence type="ECO:0000313" key="9">
    <source>
        <dbReference type="Proteomes" id="UP000510721"/>
    </source>
</evidence>
<dbReference type="PANTHER" id="PTHR43776:SF7">
    <property type="entry name" value="D,D-DIPEPTIDE TRANSPORT ATP-BINDING PROTEIN DDPF-RELATED"/>
    <property type="match status" value="1"/>
</dbReference>
<dbReference type="NCBIfam" id="NF008453">
    <property type="entry name" value="PRK11308.1"/>
    <property type="match status" value="2"/>
</dbReference>
<reference evidence="8 9" key="1">
    <citation type="submission" date="2019-06" db="EMBL/GenBank/DDBJ databases">
        <title>Complete genome sequence of Ensifer mexicanus ITTG R7 isolated from nodules of Acacia angustissima (Mill.) Kuntze.</title>
        <authorList>
            <person name="Rincon-Rosales R."/>
            <person name="Rogel M.A."/>
            <person name="Guerrero G."/>
            <person name="Rincon-Molina C.I."/>
            <person name="Lopez-Lopez A."/>
            <person name="Martinez-Romero E."/>
        </authorList>
    </citation>
    <scope>NUCLEOTIDE SEQUENCE [LARGE SCALE GENOMIC DNA]</scope>
    <source>
        <strain evidence="8 9">ITTG R7</strain>
        <plasmid evidence="9">pemeittgr7a</plasmid>
    </source>
</reference>
<dbReference type="GO" id="GO:0006865">
    <property type="term" value="P:amino acid transport"/>
    <property type="evidence" value="ECO:0007669"/>
    <property type="project" value="UniProtKB-KW"/>
</dbReference>
<dbReference type="InterPro" id="IPR017871">
    <property type="entry name" value="ABC_transporter-like_CS"/>
</dbReference>
<dbReference type="Proteomes" id="UP000510721">
    <property type="component" value="Plasmid pEmeITTGR7a"/>
</dbReference>
<dbReference type="EMBL" id="CP041239">
    <property type="protein sequence ID" value="QLL64024.1"/>
    <property type="molecule type" value="Genomic_DNA"/>
</dbReference>